<dbReference type="Gene3D" id="1.20.1640.10">
    <property type="entry name" value="Multidrug efflux transporter AcrB transmembrane domain"/>
    <property type="match status" value="2"/>
</dbReference>
<evidence type="ECO:0000256" key="2">
    <source>
        <dbReference type="ARBA" id="ARBA00010157"/>
    </source>
</evidence>
<dbReference type="RefSeq" id="WP_107585129.1">
    <property type="nucleotide sequence ID" value="NZ_PZJJ01000015.1"/>
</dbReference>
<dbReference type="GO" id="GO:0007165">
    <property type="term" value="P:signal transduction"/>
    <property type="evidence" value="ECO:0007669"/>
    <property type="project" value="UniProtKB-KW"/>
</dbReference>
<evidence type="ECO:0000256" key="1">
    <source>
        <dbReference type="ARBA" id="ARBA00004651"/>
    </source>
</evidence>
<evidence type="ECO:0000256" key="8">
    <source>
        <dbReference type="SAM" id="Coils"/>
    </source>
</evidence>
<accession>A0A2T4U5N4</accession>
<dbReference type="PANTHER" id="PTHR33406">
    <property type="entry name" value="MEMBRANE PROTEIN MJ1562-RELATED"/>
    <property type="match status" value="1"/>
</dbReference>
<feature type="transmembrane region" description="Helical" evidence="10">
    <location>
        <begin position="269"/>
        <end position="292"/>
    </location>
</feature>
<evidence type="ECO:0000256" key="7">
    <source>
        <dbReference type="PROSITE-ProRule" id="PRU00284"/>
    </source>
</evidence>
<dbReference type="EMBL" id="PZJJ01000015">
    <property type="protein sequence ID" value="PTL38718.1"/>
    <property type="molecule type" value="Genomic_DNA"/>
</dbReference>
<dbReference type="Pfam" id="PF03176">
    <property type="entry name" value="MMPL"/>
    <property type="match status" value="2"/>
</dbReference>
<dbReference type="PANTHER" id="PTHR33406:SF6">
    <property type="entry name" value="MEMBRANE PROTEIN YDGH-RELATED"/>
    <property type="match status" value="1"/>
</dbReference>
<reference evidence="13 14" key="1">
    <citation type="submission" date="2018-03" db="EMBL/GenBank/DDBJ databases">
        <title>Alkalicoccus saliphilus sp. nov., isolated from a mineral pool.</title>
        <authorList>
            <person name="Zhao B."/>
        </authorList>
    </citation>
    <scope>NUCLEOTIDE SEQUENCE [LARGE SCALE GENOMIC DNA]</scope>
    <source>
        <strain evidence="13 14">6AG</strain>
    </source>
</reference>
<dbReference type="PROSITE" id="PS50156">
    <property type="entry name" value="SSD"/>
    <property type="match status" value="1"/>
</dbReference>
<evidence type="ECO:0000256" key="4">
    <source>
        <dbReference type="ARBA" id="ARBA00022692"/>
    </source>
</evidence>
<comment type="caution">
    <text evidence="13">The sequence shown here is derived from an EMBL/GenBank/DDBJ whole genome shotgun (WGS) entry which is preliminary data.</text>
</comment>
<feature type="transmembrane region" description="Helical" evidence="10">
    <location>
        <begin position="229"/>
        <end position="248"/>
    </location>
</feature>
<feature type="transmembrane region" description="Helical" evidence="10">
    <location>
        <begin position="792"/>
        <end position="818"/>
    </location>
</feature>
<keyword evidence="8" id="KW-0175">Coiled coil</keyword>
<dbReference type="AlphaFoldDB" id="A0A2T4U5N4"/>
<feature type="domain" description="Methyl-accepting transducer" evidence="11">
    <location>
        <begin position="459"/>
        <end position="699"/>
    </location>
</feature>
<feature type="transmembrane region" description="Helical" evidence="10">
    <location>
        <begin position="824"/>
        <end position="847"/>
    </location>
</feature>
<evidence type="ECO:0000313" key="13">
    <source>
        <dbReference type="EMBL" id="PTL38718.1"/>
    </source>
</evidence>
<evidence type="ECO:0000256" key="5">
    <source>
        <dbReference type="ARBA" id="ARBA00022989"/>
    </source>
</evidence>
<evidence type="ECO:0000256" key="3">
    <source>
        <dbReference type="ARBA" id="ARBA00022475"/>
    </source>
</evidence>
<feature type="transmembrane region" description="Helical" evidence="10">
    <location>
        <begin position="868"/>
        <end position="888"/>
    </location>
</feature>
<sequence length="942" mass="102792">MHRWLYVLPAVWAAAGLWLFFSSPDMEELVRERGQFDIPDEYQTALTSDILERNEGASGEDILLVYHDQDGLSDSQLASVEAGLENFPAEIEGFPVEEITSPFESEENDALFSEDGTTLMAVVSMDMTINDVPEVRSEIERLAESDEAESFVSGAAIVEDDVIISSEEGLATTEIITVVFVITILLFVFRSAAAPLIPLITVGAAYFTTVPIVSLLIEHMNFPVSNFTQIFIVAVLFGIGTDYCILLLNRFKEELALRDNRITAVKQTFRAVGPTVFSSALTGFIGFAAIGLADFDLYQSAAGVAVGIIMLVLSLAVWVPAALLLLGEKVFWPSRRALDASDSRIWLGLGRFSMVRPGWTSLILIVLLLPSIWFYDQRLSFHSLDEIDGTTESVQAIELVSERFGTGHSFPARIVIESEERWDEADRLPLIEHLSSQIAMLEEVDEVRSFTRPDGHVVEDFRVPVIAGELAEGVEETEEGLTDIADALEELEENLDNEQASADEAAEDIDELADGSEQLQESQLDIADGIGETGGSAEELVSAQEEIASGMDEVIFSIEQISLNPALDQETLSALEELNAGLRELQSGLDETAEGTSSLAEGQGELEDGAEETAQAQEDITSGLRETADGFREVGEGFAEIAEAVGDILEGVEEIEEGLGEISSLLAEMENQNSHPVEGFFVPEEAADEDEFTELADLYTTPNRQTALFDVVLAIDPYSNEAMQTIAEINEQTERVLASYPENYTYSLGGLPASNADLSEISDQDFYRTAVIMLSGIFLVLIFMLRSFVMPVYILASLIGTYIISMAVTELIFVTILGYPGISWAVPFFGFVMLMALGVDYSIFLMARFAENMNGSDVESALLEAMKKIGTVILSAAIILAGTFGAMMPSGVLSLVQIGTLVLTGLLLYAFVMLPLFVPLMVKMFGNSNWLPFKPPGQKQAK</sequence>
<feature type="region of interest" description="Disordered" evidence="9">
    <location>
        <begin position="589"/>
        <end position="622"/>
    </location>
</feature>
<evidence type="ECO:0000256" key="10">
    <source>
        <dbReference type="SAM" id="Phobius"/>
    </source>
</evidence>
<evidence type="ECO:0000256" key="6">
    <source>
        <dbReference type="ARBA" id="ARBA00023136"/>
    </source>
</evidence>
<evidence type="ECO:0000313" key="14">
    <source>
        <dbReference type="Proteomes" id="UP000240509"/>
    </source>
</evidence>
<dbReference type="GO" id="GO:0005886">
    <property type="term" value="C:plasma membrane"/>
    <property type="evidence" value="ECO:0007669"/>
    <property type="project" value="UniProtKB-SubCell"/>
</dbReference>
<feature type="transmembrane region" description="Helical" evidence="10">
    <location>
        <begin position="196"/>
        <end position="217"/>
    </location>
</feature>
<feature type="transmembrane region" description="Helical" evidence="10">
    <location>
        <begin position="766"/>
        <end position="785"/>
    </location>
</feature>
<organism evidence="13 14">
    <name type="scientific">Alkalicoccus saliphilus</name>
    <dbReference type="NCBI Taxonomy" id="200989"/>
    <lineage>
        <taxon>Bacteria</taxon>
        <taxon>Bacillati</taxon>
        <taxon>Bacillota</taxon>
        <taxon>Bacilli</taxon>
        <taxon>Bacillales</taxon>
        <taxon>Bacillaceae</taxon>
        <taxon>Alkalicoccus</taxon>
    </lineage>
</organism>
<evidence type="ECO:0000259" key="11">
    <source>
        <dbReference type="PROSITE" id="PS50111"/>
    </source>
</evidence>
<dbReference type="Proteomes" id="UP000240509">
    <property type="component" value="Unassembled WGS sequence"/>
</dbReference>
<feature type="coiled-coil region" evidence="8">
    <location>
        <begin position="474"/>
        <end position="522"/>
    </location>
</feature>
<evidence type="ECO:0000256" key="9">
    <source>
        <dbReference type="SAM" id="MobiDB-lite"/>
    </source>
</evidence>
<dbReference type="SUPFAM" id="SSF58104">
    <property type="entry name" value="Methyl-accepting chemotaxis protein (MCP) signaling domain"/>
    <property type="match status" value="1"/>
</dbReference>
<keyword evidence="14" id="KW-1185">Reference proteome</keyword>
<comment type="subcellular location">
    <subcellularLocation>
        <location evidence="1">Cell membrane</location>
        <topology evidence="1">Multi-pass membrane protein</topology>
    </subcellularLocation>
</comment>
<feature type="transmembrane region" description="Helical" evidence="10">
    <location>
        <begin position="169"/>
        <end position="189"/>
    </location>
</feature>
<keyword evidence="7" id="KW-0807">Transducer</keyword>
<dbReference type="SUPFAM" id="SSF82866">
    <property type="entry name" value="Multidrug efflux transporter AcrB transmembrane domain"/>
    <property type="match status" value="2"/>
</dbReference>
<dbReference type="OrthoDB" id="9782006at2"/>
<evidence type="ECO:0008006" key="15">
    <source>
        <dbReference type="Google" id="ProtNLM"/>
    </source>
</evidence>
<dbReference type="InterPro" id="IPR004089">
    <property type="entry name" value="MCPsignal_dom"/>
</dbReference>
<dbReference type="PROSITE" id="PS50111">
    <property type="entry name" value="CHEMOTAXIS_TRANSDUC_2"/>
    <property type="match status" value="1"/>
</dbReference>
<keyword evidence="4 10" id="KW-0812">Transmembrane</keyword>
<keyword evidence="3" id="KW-1003">Cell membrane</keyword>
<feature type="transmembrane region" description="Helical" evidence="10">
    <location>
        <begin position="304"/>
        <end position="326"/>
    </location>
</feature>
<dbReference type="InterPro" id="IPR004869">
    <property type="entry name" value="MMPL_dom"/>
</dbReference>
<feature type="transmembrane region" description="Helical" evidence="10">
    <location>
        <begin position="894"/>
        <end position="918"/>
    </location>
</feature>
<feature type="transmembrane region" description="Helical" evidence="10">
    <location>
        <begin position="358"/>
        <end position="375"/>
    </location>
</feature>
<name>A0A2T4U5N4_9BACI</name>
<gene>
    <name evidence="13" type="ORF">C6Y45_10220</name>
</gene>
<protein>
    <recommendedName>
        <fullName evidence="15">SSD domain-containing protein</fullName>
    </recommendedName>
</protein>
<proteinExistence type="inferred from homology"/>
<keyword evidence="6 10" id="KW-0472">Membrane</keyword>
<evidence type="ECO:0000259" key="12">
    <source>
        <dbReference type="PROSITE" id="PS50156"/>
    </source>
</evidence>
<dbReference type="InterPro" id="IPR000731">
    <property type="entry name" value="SSD"/>
</dbReference>
<feature type="domain" description="SSD" evidence="12">
    <location>
        <begin position="795"/>
        <end position="924"/>
    </location>
</feature>
<keyword evidence="5 10" id="KW-1133">Transmembrane helix</keyword>
<dbReference type="InterPro" id="IPR050545">
    <property type="entry name" value="Mycobact_MmpL"/>
</dbReference>
<dbReference type="Gene3D" id="1.10.287.950">
    <property type="entry name" value="Methyl-accepting chemotaxis protein"/>
    <property type="match status" value="2"/>
</dbReference>
<comment type="similarity">
    <text evidence="2">Belongs to the resistance-nodulation-cell division (RND) (TC 2.A.6) family. MmpL subfamily.</text>
</comment>